<dbReference type="Pfam" id="PF09791">
    <property type="entry name" value="Oxidored-like"/>
    <property type="match status" value="1"/>
</dbReference>
<protein>
    <recommendedName>
        <fullName evidence="2">Oxidoreductase-like domain-containing protein</fullName>
    </recommendedName>
</protein>
<gene>
    <name evidence="3" type="ORF">LIER_08853</name>
</gene>
<feature type="region of interest" description="Disordered" evidence="1">
    <location>
        <begin position="68"/>
        <end position="102"/>
    </location>
</feature>
<dbReference type="EMBL" id="BAABME010001462">
    <property type="protein sequence ID" value="GAA0149751.1"/>
    <property type="molecule type" value="Genomic_DNA"/>
</dbReference>
<dbReference type="AlphaFoldDB" id="A0AAV3PGD9"/>
<evidence type="ECO:0000259" key="2">
    <source>
        <dbReference type="Pfam" id="PF09791"/>
    </source>
</evidence>
<dbReference type="PANTHER" id="PTHR21193:SF3">
    <property type="entry name" value="OXIDOREDUCTASE-LIKE DOMAIN-CONTAINING PROTEIN 1"/>
    <property type="match status" value="1"/>
</dbReference>
<dbReference type="PANTHER" id="PTHR21193">
    <property type="entry name" value="OXIDOREDUCTASE-LIKE DOMAIN-CONTAINING PROTEIN 1"/>
    <property type="match status" value="1"/>
</dbReference>
<dbReference type="Proteomes" id="UP001454036">
    <property type="component" value="Unassembled WGS sequence"/>
</dbReference>
<accession>A0AAV3PGD9</accession>
<comment type="caution">
    <text evidence="3">The sequence shown here is derived from an EMBL/GenBank/DDBJ whole genome shotgun (WGS) entry which is preliminary data.</text>
</comment>
<evidence type="ECO:0000313" key="3">
    <source>
        <dbReference type="EMBL" id="GAA0149751.1"/>
    </source>
</evidence>
<name>A0AAV3PGD9_LITER</name>
<evidence type="ECO:0000313" key="4">
    <source>
        <dbReference type="Proteomes" id="UP001454036"/>
    </source>
</evidence>
<proteinExistence type="predicted"/>
<keyword evidence="4" id="KW-1185">Reference proteome</keyword>
<organism evidence="3 4">
    <name type="scientific">Lithospermum erythrorhizon</name>
    <name type="common">Purple gromwell</name>
    <name type="synonym">Lithospermum officinale var. erythrorhizon</name>
    <dbReference type="NCBI Taxonomy" id="34254"/>
    <lineage>
        <taxon>Eukaryota</taxon>
        <taxon>Viridiplantae</taxon>
        <taxon>Streptophyta</taxon>
        <taxon>Embryophyta</taxon>
        <taxon>Tracheophyta</taxon>
        <taxon>Spermatophyta</taxon>
        <taxon>Magnoliopsida</taxon>
        <taxon>eudicotyledons</taxon>
        <taxon>Gunneridae</taxon>
        <taxon>Pentapetalae</taxon>
        <taxon>asterids</taxon>
        <taxon>lamiids</taxon>
        <taxon>Boraginales</taxon>
        <taxon>Boraginaceae</taxon>
        <taxon>Boraginoideae</taxon>
        <taxon>Lithospermeae</taxon>
        <taxon>Lithospermum</taxon>
    </lineage>
</organism>
<dbReference type="InterPro" id="IPR019180">
    <property type="entry name" value="Oxidoreductase-like_N"/>
</dbReference>
<feature type="compositionally biased region" description="Basic and acidic residues" evidence="1">
    <location>
        <begin position="77"/>
        <end position="98"/>
    </location>
</feature>
<evidence type="ECO:0000256" key="1">
    <source>
        <dbReference type="SAM" id="MobiDB-lite"/>
    </source>
</evidence>
<dbReference type="InterPro" id="IPR039251">
    <property type="entry name" value="OXLD1"/>
</dbReference>
<sequence length="135" mass="15420">MLIEISQHNTFLLILFFMDKVLKHIHIPPPLFTNQSLQGIILQQPIRTNNHQKLLCIKNITMADQENKGAQALDIGKNSEKPETKLNEKPPPPEKPLPDDCCGSGCVRCVWDVYYDDLEDYNKLYGTDKPDSKTL</sequence>
<feature type="domain" description="Oxidoreductase-like" evidence="2">
    <location>
        <begin position="90"/>
        <end position="123"/>
    </location>
</feature>
<reference evidence="3 4" key="1">
    <citation type="submission" date="2024-01" db="EMBL/GenBank/DDBJ databases">
        <title>The complete chloroplast genome sequence of Lithospermum erythrorhizon: insights into the phylogenetic relationship among Boraginaceae species and the maternal lineages of purple gromwells.</title>
        <authorList>
            <person name="Okada T."/>
            <person name="Watanabe K."/>
        </authorList>
    </citation>
    <scope>NUCLEOTIDE SEQUENCE [LARGE SCALE GENOMIC DNA]</scope>
</reference>